<gene>
    <name evidence="1" type="ORF">SAMN05444406_11731</name>
</gene>
<name>A0A1I5WJP6_9FIRM</name>
<dbReference type="AlphaFoldDB" id="A0A1I5WJP6"/>
<evidence type="ECO:0000313" key="2">
    <source>
        <dbReference type="Proteomes" id="UP000198577"/>
    </source>
</evidence>
<proteinExistence type="predicted"/>
<dbReference type="GO" id="GO:0016740">
    <property type="term" value="F:transferase activity"/>
    <property type="evidence" value="ECO:0007669"/>
    <property type="project" value="UniProtKB-KW"/>
</dbReference>
<protein>
    <submittedName>
        <fullName evidence="1">Nucleotidyltransferase substrate binding protein, HI0074 family</fullName>
    </submittedName>
</protein>
<dbReference type="OrthoDB" id="9810452at2"/>
<dbReference type="Pfam" id="PF08780">
    <property type="entry name" value="NTase_sub_bind"/>
    <property type="match status" value="1"/>
</dbReference>
<dbReference type="Proteomes" id="UP000198577">
    <property type="component" value="Unassembled WGS sequence"/>
</dbReference>
<evidence type="ECO:0000313" key="1">
    <source>
        <dbReference type="EMBL" id="SFQ19827.1"/>
    </source>
</evidence>
<dbReference type="NCBIfam" id="TIGR01987">
    <property type="entry name" value="HI0074"/>
    <property type="match status" value="1"/>
</dbReference>
<dbReference type="STRING" id="937334.SAMN05444406_11731"/>
<dbReference type="RefSeq" id="WP_092282415.1">
    <property type="nucleotide sequence ID" value="NZ_FOXR01000017.1"/>
</dbReference>
<dbReference type="SUPFAM" id="SSF81593">
    <property type="entry name" value="Nucleotidyltransferase substrate binding subunit/domain"/>
    <property type="match status" value="1"/>
</dbReference>
<dbReference type="EMBL" id="FOXR01000017">
    <property type="protein sequence ID" value="SFQ19827.1"/>
    <property type="molecule type" value="Genomic_DNA"/>
</dbReference>
<sequence length="133" mass="15967">MRERIEKFFNDFEKAIKNLKTATEVAEDDLSIDGTIKRFELCYELAWKLMKEYLADLGIIVRSPREAFKQAFINDLIENEEAWFGMIEDRNLLVHTYTHEQSREIFERIKGEHVEELEKFYKIIKQKMADNEV</sequence>
<accession>A0A1I5WJP6</accession>
<keyword evidence="2" id="KW-1185">Reference proteome</keyword>
<reference evidence="1 2" key="1">
    <citation type="submission" date="2016-10" db="EMBL/GenBank/DDBJ databases">
        <authorList>
            <person name="de Groot N.N."/>
        </authorList>
    </citation>
    <scope>NUCLEOTIDE SEQUENCE [LARGE SCALE GENOMIC DNA]</scope>
    <source>
        <strain evidence="1 2">DSM 20678</strain>
    </source>
</reference>
<dbReference type="Gene3D" id="1.20.120.330">
    <property type="entry name" value="Nucleotidyltransferases domain 2"/>
    <property type="match status" value="1"/>
</dbReference>
<keyword evidence="1" id="KW-0808">Transferase</keyword>
<organism evidence="1 2">
    <name type="scientific">Caldicoprobacter faecalis</name>
    <dbReference type="NCBI Taxonomy" id="937334"/>
    <lineage>
        <taxon>Bacteria</taxon>
        <taxon>Bacillati</taxon>
        <taxon>Bacillota</taxon>
        <taxon>Clostridia</taxon>
        <taxon>Caldicoprobacterales</taxon>
        <taxon>Caldicoprobacteraceae</taxon>
        <taxon>Caldicoprobacter</taxon>
    </lineage>
</organism>
<dbReference type="InterPro" id="IPR010235">
    <property type="entry name" value="HepT"/>
</dbReference>